<feature type="non-terminal residue" evidence="6">
    <location>
        <position position="119"/>
    </location>
</feature>
<dbReference type="EMBL" id="LAZR01048801">
    <property type="protein sequence ID" value="KKK91105.1"/>
    <property type="molecule type" value="Genomic_DNA"/>
</dbReference>
<dbReference type="GO" id="GO:0012505">
    <property type="term" value="C:endomembrane system"/>
    <property type="evidence" value="ECO:0007669"/>
    <property type="project" value="UniProtKB-SubCell"/>
</dbReference>
<name>A0A0F8ZZ20_9ZZZZ</name>
<gene>
    <name evidence="6" type="ORF">LCGC14_2716300</name>
</gene>
<dbReference type="PANTHER" id="PTHR31937">
    <property type="entry name" value="TRANSMEMBRANE PROTEIN 163"/>
    <property type="match status" value="1"/>
</dbReference>
<dbReference type="GO" id="GO:0031410">
    <property type="term" value="C:cytoplasmic vesicle"/>
    <property type="evidence" value="ECO:0007669"/>
    <property type="project" value="UniProtKB-SubCell"/>
</dbReference>
<evidence type="ECO:0000313" key="6">
    <source>
        <dbReference type="EMBL" id="KKK91105.1"/>
    </source>
</evidence>
<keyword evidence="4" id="KW-0968">Cytoplasmic vesicle</keyword>
<dbReference type="AlphaFoldDB" id="A0A0F8ZZ20"/>
<feature type="transmembrane region" description="Helical" evidence="5">
    <location>
        <begin position="51"/>
        <end position="71"/>
    </location>
</feature>
<dbReference type="PANTHER" id="PTHR31937:SF2">
    <property type="entry name" value="TRANSMEMBRANE PROTEIN 163"/>
    <property type="match status" value="1"/>
</dbReference>
<evidence type="ECO:0000256" key="2">
    <source>
        <dbReference type="ARBA" id="ARBA00004541"/>
    </source>
</evidence>
<reference evidence="6" key="1">
    <citation type="journal article" date="2015" name="Nature">
        <title>Complex archaea that bridge the gap between prokaryotes and eukaryotes.</title>
        <authorList>
            <person name="Spang A."/>
            <person name="Saw J.H."/>
            <person name="Jorgensen S.L."/>
            <person name="Zaremba-Niedzwiedzka K."/>
            <person name="Martijn J."/>
            <person name="Lind A.E."/>
            <person name="van Eijk R."/>
            <person name="Schleper C."/>
            <person name="Guy L."/>
            <person name="Ettema T.J."/>
        </authorList>
    </citation>
    <scope>NUCLEOTIDE SEQUENCE</scope>
</reference>
<keyword evidence="5" id="KW-1133">Transmembrane helix</keyword>
<dbReference type="InterPro" id="IPR026765">
    <property type="entry name" value="Tmem163"/>
</dbReference>
<keyword evidence="5" id="KW-0812">Transmembrane</keyword>
<feature type="transmembrane region" description="Helical" evidence="5">
    <location>
        <begin position="18"/>
        <end position="36"/>
    </location>
</feature>
<accession>A0A0F8ZZ20</accession>
<proteinExistence type="predicted"/>
<evidence type="ECO:0000256" key="3">
    <source>
        <dbReference type="ARBA" id="ARBA00022833"/>
    </source>
</evidence>
<sequence>MQTPNITSTSENRQKRRALYRVAALLAVITIAYNLLEGAVSVYFGMEDETLALFGFGMDSFVEVISGAGILHMVMRISSNIASGSGGGNGDPDRFEATALRITGGAFYLLAAGLVASAA</sequence>
<keyword evidence="5" id="KW-0472">Membrane</keyword>
<comment type="caution">
    <text evidence="6">The sequence shown here is derived from an EMBL/GenBank/DDBJ whole genome shotgun (WGS) entry which is preliminary data.</text>
</comment>
<dbReference type="GO" id="GO:0016020">
    <property type="term" value="C:membrane"/>
    <property type="evidence" value="ECO:0007669"/>
    <property type="project" value="TreeGrafter"/>
</dbReference>
<evidence type="ECO:0000256" key="4">
    <source>
        <dbReference type="ARBA" id="ARBA00023329"/>
    </source>
</evidence>
<evidence type="ECO:0000256" key="5">
    <source>
        <dbReference type="SAM" id="Phobius"/>
    </source>
</evidence>
<protein>
    <submittedName>
        <fullName evidence="6">Uncharacterized protein</fullName>
    </submittedName>
</protein>
<evidence type="ECO:0000256" key="1">
    <source>
        <dbReference type="ARBA" id="ARBA00004127"/>
    </source>
</evidence>
<organism evidence="6">
    <name type="scientific">marine sediment metagenome</name>
    <dbReference type="NCBI Taxonomy" id="412755"/>
    <lineage>
        <taxon>unclassified sequences</taxon>
        <taxon>metagenomes</taxon>
        <taxon>ecological metagenomes</taxon>
    </lineage>
</organism>
<keyword evidence="3" id="KW-0862">Zinc</keyword>
<comment type="subcellular location">
    <subcellularLocation>
        <location evidence="2">Cytoplasmic vesicle</location>
    </subcellularLocation>
    <subcellularLocation>
        <location evidence="1">Endomembrane system</location>
        <topology evidence="1">Multi-pass membrane protein</topology>
    </subcellularLocation>
</comment>